<gene>
    <name evidence="3" type="ORF">JXQ802_LOCUS14682</name>
    <name evidence="2" type="ORF">PYM288_LOCUS12681</name>
    <name evidence="4" type="ORF">ZHD862_LOCUS28370</name>
</gene>
<evidence type="ECO:0000313" key="4">
    <source>
        <dbReference type="EMBL" id="CAF1308767.1"/>
    </source>
</evidence>
<keyword evidence="1" id="KW-0175">Coiled coil</keyword>
<dbReference type="AlphaFoldDB" id="A0A815EE12"/>
<sequence length="434" mass="50913">MSSLCSIERCTRTSRGLCDCCQQNLCLQHLNEHNALLTVQLNPLTDEINTLRDRLKTLNIQKTIADSRQKLEQWRQNCYKKIDCFFEQKCQELDQLINEKVSQQREELNQIYLKIIELINAQEATRQDIDLLTSTIRQLERNMNNIEQTCFTIDTRPLLIDDTLIFIKTTEHELDLSTLSPIYKTVHHSEESFRSLTSNNRYLLIHQYPNLCLFDREMNIVKQMLWSYDAIQDMCWSSTLDRFIVLGENNIFLINENTMSIDNMNTIEERNWKSCTCSDTVLFASTNGWASSIIEFNLYSAIELIREWEYPITCSKDEIIHDIAYNNENLALIVKNKSEMSLRIELRCAKTLDCIWLLQLDIECLYNTAFCCCSLTCNEWLIIDYETQRLVQITKDGKLKKTIKYHPIPYCATLFNLNKLAISTVNNINLHTIQ</sequence>
<evidence type="ECO:0000313" key="6">
    <source>
        <dbReference type="Proteomes" id="UP000663870"/>
    </source>
</evidence>
<dbReference type="Proteomes" id="UP000663864">
    <property type="component" value="Unassembled WGS sequence"/>
</dbReference>
<proteinExistence type="predicted"/>
<evidence type="ECO:0000256" key="1">
    <source>
        <dbReference type="SAM" id="Coils"/>
    </source>
</evidence>
<dbReference type="Proteomes" id="UP000663870">
    <property type="component" value="Unassembled WGS sequence"/>
</dbReference>
<evidence type="ECO:0000313" key="3">
    <source>
        <dbReference type="EMBL" id="CAF1011297.1"/>
    </source>
</evidence>
<protein>
    <submittedName>
        <fullName evidence="4">Uncharacterized protein</fullName>
    </submittedName>
</protein>
<keyword evidence="6" id="KW-1185">Reference proteome</keyword>
<dbReference type="EMBL" id="CAJNOH010000240">
    <property type="protein sequence ID" value="CAF0962124.1"/>
    <property type="molecule type" value="Genomic_DNA"/>
</dbReference>
<organism evidence="4 5">
    <name type="scientific">Rotaria sordida</name>
    <dbReference type="NCBI Taxonomy" id="392033"/>
    <lineage>
        <taxon>Eukaryota</taxon>
        <taxon>Metazoa</taxon>
        <taxon>Spiralia</taxon>
        <taxon>Gnathifera</taxon>
        <taxon>Rotifera</taxon>
        <taxon>Eurotatoria</taxon>
        <taxon>Bdelloidea</taxon>
        <taxon>Philodinida</taxon>
        <taxon>Philodinidae</taxon>
        <taxon>Rotaria</taxon>
    </lineage>
</organism>
<reference evidence="4" key="1">
    <citation type="submission" date="2021-02" db="EMBL/GenBank/DDBJ databases">
        <authorList>
            <person name="Nowell W R."/>
        </authorList>
    </citation>
    <scope>NUCLEOTIDE SEQUENCE</scope>
</reference>
<accession>A0A815EE12</accession>
<dbReference type="Proteomes" id="UP000663854">
    <property type="component" value="Unassembled WGS sequence"/>
</dbReference>
<dbReference type="EMBL" id="CAJNOL010000332">
    <property type="protein sequence ID" value="CAF1011297.1"/>
    <property type="molecule type" value="Genomic_DNA"/>
</dbReference>
<name>A0A815EE12_9BILA</name>
<evidence type="ECO:0000313" key="2">
    <source>
        <dbReference type="EMBL" id="CAF0962124.1"/>
    </source>
</evidence>
<comment type="caution">
    <text evidence="4">The sequence shown here is derived from an EMBL/GenBank/DDBJ whole genome shotgun (WGS) entry which is preliminary data.</text>
</comment>
<dbReference type="SUPFAM" id="SSF69322">
    <property type="entry name" value="Tricorn protease domain 2"/>
    <property type="match status" value="1"/>
</dbReference>
<dbReference type="EMBL" id="CAJNOT010002354">
    <property type="protein sequence ID" value="CAF1308767.1"/>
    <property type="molecule type" value="Genomic_DNA"/>
</dbReference>
<feature type="coiled-coil region" evidence="1">
    <location>
        <begin position="86"/>
        <end position="149"/>
    </location>
</feature>
<evidence type="ECO:0000313" key="5">
    <source>
        <dbReference type="Proteomes" id="UP000663864"/>
    </source>
</evidence>